<evidence type="ECO:0000256" key="6">
    <source>
        <dbReference type="ARBA" id="ARBA00022741"/>
    </source>
</evidence>
<comment type="caution">
    <text evidence="10">Lacks conserved residue(s) required for the propagation of feature annotation.</text>
</comment>
<evidence type="ECO:0000256" key="2">
    <source>
        <dbReference type="ARBA" id="ARBA00003213"/>
    </source>
</evidence>
<comment type="subunit">
    <text evidence="10">Monomer.</text>
</comment>
<comment type="function">
    <text evidence="2 10 12">Catalyzes the transfer of a dimethylallyl group onto the adenine at position 37 in tRNAs that read codons beginning with uridine, leading to the formation of N6-(dimethylallyl)adenosine (i(6)A).</text>
</comment>
<evidence type="ECO:0000256" key="1">
    <source>
        <dbReference type="ARBA" id="ARBA00001946"/>
    </source>
</evidence>
<keyword evidence="7 10" id="KW-0067">ATP-binding</keyword>
<name>A0A7Z0D2U1_9MICO</name>
<protein>
    <recommendedName>
        <fullName evidence="10">tRNA dimethylallyltransferase</fullName>
        <ecNumber evidence="10">2.5.1.75</ecNumber>
    </recommendedName>
    <alternativeName>
        <fullName evidence="10">Dimethylallyl diphosphate:tRNA dimethylallyltransferase</fullName>
        <shortName evidence="10">DMAPP:tRNA dimethylallyltransferase</shortName>
        <shortName evidence="10">DMATase</shortName>
    </alternativeName>
    <alternativeName>
        <fullName evidence="10">Isopentenyl-diphosphate:tRNA isopentenyltransferase</fullName>
        <shortName evidence="10">IPP transferase</shortName>
        <shortName evidence="10">IPPT</shortName>
        <shortName evidence="10">IPTase</shortName>
    </alternativeName>
</protein>
<evidence type="ECO:0000256" key="5">
    <source>
        <dbReference type="ARBA" id="ARBA00022694"/>
    </source>
</evidence>
<evidence type="ECO:0000256" key="13">
    <source>
        <dbReference type="RuleBase" id="RU003785"/>
    </source>
</evidence>
<dbReference type="PANTHER" id="PTHR11088">
    <property type="entry name" value="TRNA DIMETHYLALLYLTRANSFERASE"/>
    <property type="match status" value="1"/>
</dbReference>
<evidence type="ECO:0000256" key="11">
    <source>
        <dbReference type="RuleBase" id="RU003783"/>
    </source>
</evidence>
<evidence type="ECO:0000256" key="8">
    <source>
        <dbReference type="ARBA" id="ARBA00022842"/>
    </source>
</evidence>
<reference evidence="14 15" key="1">
    <citation type="submission" date="2020-07" db="EMBL/GenBank/DDBJ databases">
        <title>Sequencing the genomes of 1000 actinobacteria strains.</title>
        <authorList>
            <person name="Klenk H.-P."/>
        </authorList>
    </citation>
    <scope>NUCLEOTIDE SEQUENCE [LARGE SCALE GENOMIC DNA]</scope>
    <source>
        <strain evidence="14 15">DSM 26341</strain>
    </source>
</reference>
<evidence type="ECO:0000256" key="12">
    <source>
        <dbReference type="RuleBase" id="RU003784"/>
    </source>
</evidence>
<dbReference type="InterPro" id="IPR027417">
    <property type="entry name" value="P-loop_NTPase"/>
</dbReference>
<dbReference type="EC" id="2.5.1.75" evidence="10"/>
<dbReference type="NCBIfam" id="TIGR00174">
    <property type="entry name" value="miaA"/>
    <property type="match status" value="1"/>
</dbReference>
<dbReference type="InterPro" id="IPR039657">
    <property type="entry name" value="Dimethylallyltransferase"/>
</dbReference>
<comment type="catalytic activity">
    <reaction evidence="9 10 11">
        <text>adenosine(37) in tRNA + dimethylallyl diphosphate = N(6)-dimethylallyladenosine(37) in tRNA + diphosphate</text>
        <dbReference type="Rhea" id="RHEA:26482"/>
        <dbReference type="Rhea" id="RHEA-COMP:10162"/>
        <dbReference type="Rhea" id="RHEA-COMP:10375"/>
        <dbReference type="ChEBI" id="CHEBI:33019"/>
        <dbReference type="ChEBI" id="CHEBI:57623"/>
        <dbReference type="ChEBI" id="CHEBI:74411"/>
        <dbReference type="ChEBI" id="CHEBI:74415"/>
        <dbReference type="EC" id="2.5.1.75"/>
    </reaction>
</comment>
<accession>A0A7Z0D2U1</accession>
<feature type="binding site" evidence="10">
    <location>
        <begin position="17"/>
        <end position="22"/>
    </location>
    <ligand>
        <name>substrate</name>
    </ligand>
</feature>
<comment type="cofactor">
    <cofactor evidence="1 10">
        <name>Mg(2+)</name>
        <dbReference type="ChEBI" id="CHEBI:18420"/>
    </cofactor>
</comment>
<dbReference type="GO" id="GO:0006400">
    <property type="term" value="P:tRNA modification"/>
    <property type="evidence" value="ECO:0007669"/>
    <property type="project" value="TreeGrafter"/>
</dbReference>
<dbReference type="FunFam" id="1.10.20.140:FF:000001">
    <property type="entry name" value="tRNA dimethylallyltransferase"/>
    <property type="match status" value="1"/>
</dbReference>
<keyword evidence="8 10" id="KW-0460">Magnesium</keyword>
<feature type="site" description="Interaction with substrate tRNA" evidence="10">
    <location>
        <position position="106"/>
    </location>
</feature>
<dbReference type="SUPFAM" id="SSF52540">
    <property type="entry name" value="P-loop containing nucleoside triphosphate hydrolases"/>
    <property type="match status" value="1"/>
</dbReference>
<proteinExistence type="inferred from homology"/>
<evidence type="ECO:0000313" key="14">
    <source>
        <dbReference type="EMBL" id="NYI67825.1"/>
    </source>
</evidence>
<dbReference type="PANTHER" id="PTHR11088:SF60">
    <property type="entry name" value="TRNA DIMETHYLALLYLTRANSFERASE"/>
    <property type="match status" value="1"/>
</dbReference>
<dbReference type="AlphaFoldDB" id="A0A7Z0D2U1"/>
<organism evidence="14 15">
    <name type="scientific">Spelaeicoccus albus</name>
    <dbReference type="NCBI Taxonomy" id="1280376"/>
    <lineage>
        <taxon>Bacteria</taxon>
        <taxon>Bacillati</taxon>
        <taxon>Actinomycetota</taxon>
        <taxon>Actinomycetes</taxon>
        <taxon>Micrococcales</taxon>
        <taxon>Brevibacteriaceae</taxon>
        <taxon>Spelaeicoccus</taxon>
    </lineage>
</organism>
<evidence type="ECO:0000256" key="10">
    <source>
        <dbReference type="HAMAP-Rule" id="MF_00185"/>
    </source>
</evidence>
<feature type="site" description="Interaction with substrate tRNA" evidence="10">
    <location>
        <position position="127"/>
    </location>
</feature>
<keyword evidence="15" id="KW-1185">Reference proteome</keyword>
<dbReference type="Gene3D" id="3.40.50.300">
    <property type="entry name" value="P-loop containing nucleotide triphosphate hydrolases"/>
    <property type="match status" value="1"/>
</dbReference>
<evidence type="ECO:0000256" key="4">
    <source>
        <dbReference type="ARBA" id="ARBA00022679"/>
    </source>
</evidence>
<dbReference type="InterPro" id="IPR018022">
    <property type="entry name" value="IPT"/>
</dbReference>
<sequence length="306" mass="33280">MSKTSLPGPVITVVGPTATGKSDLAVALAKRLGAEIINADAMQLYKGMDIGTAKLPRSERGGVPHHLLDVLDIRQNASVQRYQTEARAVITELAAAGRRAVLVGGSGLYVRAAVDKLDFPPRDDAVRAALERRARCDGPQCLFAELAVADPAAAAKIDPANVRRVVRALEVIELTGKPFSATLPDYTYEVPAVQIGLGLDRQVLGDRIAARVDRMWRNGLVDEVRSLESRGLREGGTARRALGYAQVLDHLAGHCTEREAFDGTVAGTRRYVRRQETWFRRDKRINWLDAGQGSGELLDKALRLAE</sequence>
<gene>
    <name evidence="10" type="primary">miaA</name>
    <name evidence="14" type="ORF">BJY26_002131</name>
</gene>
<feature type="binding site" evidence="10">
    <location>
        <begin position="15"/>
        <end position="22"/>
    </location>
    <ligand>
        <name>ATP</name>
        <dbReference type="ChEBI" id="CHEBI:30616"/>
    </ligand>
</feature>
<dbReference type="Pfam" id="PF01715">
    <property type="entry name" value="IPPT"/>
    <property type="match status" value="1"/>
</dbReference>
<dbReference type="GO" id="GO:0052381">
    <property type="term" value="F:tRNA dimethylallyltransferase activity"/>
    <property type="evidence" value="ECO:0007669"/>
    <property type="project" value="UniProtKB-UniRule"/>
</dbReference>
<keyword evidence="5 10" id="KW-0819">tRNA processing</keyword>
<evidence type="ECO:0000256" key="9">
    <source>
        <dbReference type="ARBA" id="ARBA00049563"/>
    </source>
</evidence>
<keyword evidence="6 10" id="KW-0547">Nucleotide-binding</keyword>
<evidence type="ECO:0000313" key="15">
    <source>
        <dbReference type="Proteomes" id="UP000539111"/>
    </source>
</evidence>
<keyword evidence="4 10" id="KW-0808">Transferase</keyword>
<dbReference type="HAMAP" id="MF_00185">
    <property type="entry name" value="IPP_trans"/>
    <property type="match status" value="1"/>
</dbReference>
<comment type="similarity">
    <text evidence="3 10 13">Belongs to the IPP transferase family.</text>
</comment>
<dbReference type="GO" id="GO:0005524">
    <property type="term" value="F:ATP binding"/>
    <property type="evidence" value="ECO:0007669"/>
    <property type="project" value="UniProtKB-UniRule"/>
</dbReference>
<dbReference type="EMBL" id="JACBZP010000001">
    <property type="protein sequence ID" value="NYI67825.1"/>
    <property type="molecule type" value="Genomic_DNA"/>
</dbReference>
<comment type="caution">
    <text evidence="14">The sequence shown here is derived from an EMBL/GenBank/DDBJ whole genome shotgun (WGS) entry which is preliminary data.</text>
</comment>
<evidence type="ECO:0000256" key="7">
    <source>
        <dbReference type="ARBA" id="ARBA00022840"/>
    </source>
</evidence>
<dbReference type="Proteomes" id="UP000539111">
    <property type="component" value="Unassembled WGS sequence"/>
</dbReference>
<evidence type="ECO:0000256" key="3">
    <source>
        <dbReference type="ARBA" id="ARBA00005842"/>
    </source>
</evidence>
<dbReference type="RefSeq" id="WP_179428089.1">
    <property type="nucleotide sequence ID" value="NZ_JACBZP010000001.1"/>
</dbReference>
<dbReference type="Gene3D" id="1.10.20.140">
    <property type="match status" value="1"/>
</dbReference>